<evidence type="ECO:0000313" key="9">
    <source>
        <dbReference type="EMBL" id="WFG36944.1"/>
    </source>
</evidence>
<keyword evidence="5" id="KW-0235">DNA replication</keyword>
<evidence type="ECO:0000256" key="2">
    <source>
        <dbReference type="ARBA" id="ARBA00007572"/>
    </source>
</evidence>
<dbReference type="InterPro" id="IPR012310">
    <property type="entry name" value="DNA_ligase_ATP-dep_cent"/>
</dbReference>
<keyword evidence="4 9" id="KW-0436">Ligase</keyword>
<dbReference type="EMBL" id="OQ319930">
    <property type="protein sequence ID" value="WFG36944.1"/>
    <property type="molecule type" value="Genomic_DNA"/>
</dbReference>
<evidence type="ECO:0000256" key="7">
    <source>
        <dbReference type="ARBA" id="ARBA00023204"/>
    </source>
</evidence>
<evidence type="ECO:0000256" key="1">
    <source>
        <dbReference type="ARBA" id="ARBA00001968"/>
    </source>
</evidence>
<dbReference type="SUPFAM" id="SSF56091">
    <property type="entry name" value="DNA ligase/mRNA capping enzyme, catalytic domain"/>
    <property type="match status" value="1"/>
</dbReference>
<evidence type="ECO:0000256" key="5">
    <source>
        <dbReference type="ARBA" id="ARBA00022705"/>
    </source>
</evidence>
<dbReference type="Pfam" id="PF01068">
    <property type="entry name" value="DNA_ligase_A_M"/>
    <property type="match status" value="1"/>
</dbReference>
<dbReference type="PANTHER" id="PTHR47810">
    <property type="entry name" value="DNA LIGASE"/>
    <property type="match status" value="1"/>
</dbReference>
<dbReference type="Gene3D" id="3.30.470.30">
    <property type="entry name" value="DNA ligase/mRNA capping enzyme"/>
    <property type="match status" value="1"/>
</dbReference>
<dbReference type="GO" id="GO:0003910">
    <property type="term" value="F:DNA ligase (ATP) activity"/>
    <property type="evidence" value="ECO:0007669"/>
    <property type="project" value="InterPro"/>
</dbReference>
<dbReference type="GO" id="GO:0006281">
    <property type="term" value="P:DNA repair"/>
    <property type="evidence" value="ECO:0007669"/>
    <property type="project" value="UniProtKB-KW"/>
</dbReference>
<keyword evidence="7" id="KW-0234">DNA repair</keyword>
<dbReference type="GO" id="GO:0006310">
    <property type="term" value="P:DNA recombination"/>
    <property type="evidence" value="ECO:0007669"/>
    <property type="project" value="InterPro"/>
</dbReference>
<dbReference type="GO" id="GO:0006260">
    <property type="term" value="P:DNA replication"/>
    <property type="evidence" value="ECO:0007669"/>
    <property type="project" value="UniProtKB-KW"/>
</dbReference>
<evidence type="ECO:0000259" key="8">
    <source>
        <dbReference type="Pfam" id="PF01068"/>
    </source>
</evidence>
<comment type="cofactor">
    <cofactor evidence="1">
        <name>a divalent metal cation</name>
        <dbReference type="ChEBI" id="CHEBI:60240"/>
    </cofactor>
</comment>
<reference evidence="9 10" key="1">
    <citation type="submission" date="2023-01" db="EMBL/GenBank/DDBJ databases">
        <authorList>
            <person name="Vainberg Slutskin I."/>
        </authorList>
    </citation>
    <scope>NUCLEOTIDE SEQUENCE [LARGE SCALE GENOMIC DNA]</scope>
</reference>
<evidence type="ECO:0000256" key="3">
    <source>
        <dbReference type="ARBA" id="ARBA00013308"/>
    </source>
</evidence>
<dbReference type="Gene3D" id="3.30.1490.70">
    <property type="match status" value="1"/>
</dbReference>
<dbReference type="SUPFAM" id="SSF50249">
    <property type="entry name" value="Nucleic acid-binding proteins"/>
    <property type="match status" value="1"/>
</dbReference>
<organism evidence="9 10">
    <name type="scientific">Pseudomonas phage 20Aug401</name>
    <dbReference type="NCBI Taxonomy" id="3028482"/>
    <lineage>
        <taxon>Viruses</taxon>
        <taxon>Duplodnaviria</taxon>
        <taxon>Heunggongvirae</taxon>
        <taxon>Uroviricota</taxon>
        <taxon>Caudoviricetes</taxon>
        <taxon>Autographivirales</taxon>
        <taxon>Autoscriptoviridae</taxon>
        <taxon>Krylovirinae</taxon>
        <taxon>Phikmvvirus</taxon>
        <taxon>Phikmvvirus pv401</taxon>
    </lineage>
</organism>
<keyword evidence="6" id="KW-0227">DNA damage</keyword>
<dbReference type="Proteomes" id="UP001219125">
    <property type="component" value="Segment"/>
</dbReference>
<accession>A0AAF0FHY4</accession>
<gene>
    <name evidence="9" type="ORF">20Aug401_00049</name>
</gene>
<evidence type="ECO:0000256" key="4">
    <source>
        <dbReference type="ARBA" id="ARBA00022598"/>
    </source>
</evidence>
<feature type="domain" description="ATP-dependent DNA ligase family profile" evidence="8">
    <location>
        <begin position="40"/>
        <end position="230"/>
    </location>
</feature>
<dbReference type="InterPro" id="IPR050326">
    <property type="entry name" value="NAD_dep_DNA_ligaseB"/>
</dbReference>
<comment type="similarity">
    <text evidence="2">Belongs to the ATP-dependent DNA ligase family.</text>
</comment>
<dbReference type="InterPro" id="IPR012340">
    <property type="entry name" value="NA-bd_OB-fold"/>
</dbReference>
<evidence type="ECO:0000256" key="6">
    <source>
        <dbReference type="ARBA" id="ARBA00022763"/>
    </source>
</evidence>
<name>A0AAF0FHY4_9CAUD</name>
<sequence length="332" mass="37014">MRENASQGRVLRMGERVMSKRDVVLDIEKGIWRGVDQNDKAVEAIIKKHGYVIVEPKIDGCRAIVGAHGVVSRSGRRFPALDGLEDRIIAKLSQSGLDSGLVLDCEMYLEGMPFSEATGRMARKTPLTEAELKCLHFAVFDATHIGVLRKSRKSHLVYDERRAMVRSLMEDCRRGDTPYFFQVAAQSCRSMEAVLRWYGYHRAMGFEGSMEKDPSLTYRNGKVAGCYKRKPEITVDGRIVGYVMGKTGKNVGRVVGYRVELEDGSGTVAATGLSEEHIQLLTCAHLNAHIDEAMPNYGRIVEVSAMERSANTLRHPSFSRFRDLASNPGVKV</sequence>
<protein>
    <recommendedName>
        <fullName evidence="3">DNA ligase</fullName>
    </recommendedName>
</protein>
<dbReference type="Gene3D" id="2.40.50.140">
    <property type="entry name" value="Nucleic acid-binding proteins"/>
    <property type="match status" value="1"/>
</dbReference>
<dbReference type="PANTHER" id="PTHR47810:SF1">
    <property type="entry name" value="DNA LIGASE B"/>
    <property type="match status" value="1"/>
</dbReference>
<evidence type="ECO:0000313" key="10">
    <source>
        <dbReference type="Proteomes" id="UP001219125"/>
    </source>
</evidence>
<dbReference type="GO" id="GO:0005524">
    <property type="term" value="F:ATP binding"/>
    <property type="evidence" value="ECO:0007669"/>
    <property type="project" value="InterPro"/>
</dbReference>
<proteinExistence type="inferred from homology"/>
<keyword evidence="10" id="KW-1185">Reference proteome</keyword>